<gene>
    <name evidence="1" type="primary">33</name>
    <name evidence="1" type="ORF">SEA_ONYINYE_33</name>
</gene>
<proteinExistence type="predicted"/>
<dbReference type="KEGG" id="vg:77924830"/>
<reference evidence="1 2" key="1">
    <citation type="submission" date="2019-12" db="EMBL/GenBank/DDBJ databases">
        <authorList>
            <person name="Ayuk M.A."/>
            <person name="Robinson C.J."/>
            <person name="Anderson W.A."/>
            <person name="Ullah H."/>
            <person name="Gugssa A."/>
            <person name="Somiranjan G."/>
            <person name="Allen A."/>
            <person name="Lourds M.F."/>
            <person name="Quagraine B.K."/>
            <person name="Smith M."/>
            <person name="Moore M."/>
            <person name="Oliver J."/>
            <person name="Irabor E."/>
            <person name="Roy S.D."/>
            <person name="Bassey G."/>
            <person name="Louis B.N."/>
            <person name="Adu D."/>
            <person name="Akhimien C.E."/>
            <person name="Annor K."/>
            <person name="Archibald A."/>
            <person name="Ashagre K.C."/>
            <person name="Baity M.R."/>
            <person name="Barnes K.J."/>
            <person name="Barrios L.E."/>
            <person name="Black A.C."/>
            <person name="Bowen'Kauth M.S."/>
            <person name="Bowman K.N."/>
            <person name="Breaux D.L."/>
            <person name="Brooks J.A."/>
            <person name="Bwayili H.A."/>
            <person name="Caine T."/>
            <person name="Williams A.Y."/>
            <person name="Norris L.J."/>
            <person name="Nwozo E.O."/>
            <person name="Prosper P.L."/>
            <person name="Rankin N.A."/>
            <person name="Richardson K.M."/>
            <person name="Robinson D.M."/>
            <person name="Salters D.J."/>
            <person name="Savage M.A."/>
            <person name="Solomon S.M."/>
            <person name="Williams L.R."/>
            <person name="Curtis N."/>
            <person name="Garlena R.A."/>
            <person name="Russell D.A."/>
            <person name="Pope W.H."/>
            <person name="Jacobs-Sera D."/>
            <person name="Hatfull G.F."/>
        </authorList>
    </citation>
    <scope>NUCLEOTIDE SEQUENCE [LARGE SCALE GENOMIC DNA]</scope>
</reference>
<organism evidence="1 2">
    <name type="scientific">Mycobacterium phage Onyinye</name>
    <dbReference type="NCBI Taxonomy" id="2686235"/>
    <lineage>
        <taxon>Viruses</taxon>
        <taxon>Duplodnaviria</taxon>
        <taxon>Heunggongvirae</taxon>
        <taxon>Uroviricota</taxon>
        <taxon>Caudoviricetes</taxon>
        <taxon>Onyinyevirus</taxon>
        <taxon>Onyinyevirus onyinye</taxon>
    </lineage>
</organism>
<evidence type="ECO:0000313" key="2">
    <source>
        <dbReference type="Proteomes" id="UP000463915"/>
    </source>
</evidence>
<name>A0A6B9LJC2_9CAUD</name>
<dbReference type="EMBL" id="MN813687">
    <property type="protein sequence ID" value="QHB37439.1"/>
    <property type="molecule type" value="Genomic_DNA"/>
</dbReference>
<evidence type="ECO:0000313" key="1">
    <source>
        <dbReference type="EMBL" id="QHB37439.1"/>
    </source>
</evidence>
<dbReference type="RefSeq" id="YP_010649282.1">
    <property type="nucleotide sequence ID" value="NC_070765.1"/>
</dbReference>
<sequence>MTRTNEVVCPDERIEEPVELRCSTLHGVLKLHNGIHCVEVKCHHIRCTKGEAVSVFHYFSRETGALVDTVRFQDPGRRFK</sequence>
<accession>A0A6B9LJC2</accession>
<dbReference type="Proteomes" id="UP000463915">
    <property type="component" value="Segment"/>
</dbReference>
<dbReference type="GeneID" id="77924830"/>
<keyword evidence="2" id="KW-1185">Reference proteome</keyword>
<protein>
    <submittedName>
        <fullName evidence="1">Uncharacterized protein</fullName>
    </submittedName>
</protein>